<evidence type="ECO:0000256" key="11">
    <source>
        <dbReference type="ARBA" id="ARBA00023136"/>
    </source>
</evidence>
<evidence type="ECO:0000313" key="15">
    <source>
        <dbReference type="Proteomes" id="UP000037178"/>
    </source>
</evidence>
<keyword evidence="10 14" id="KW-0503">Monooxygenase</keyword>
<dbReference type="Proteomes" id="UP000037178">
    <property type="component" value="Unassembled WGS sequence"/>
</dbReference>
<dbReference type="PANTHER" id="PTHR38674">
    <property type="entry name" value="ALKANE 1-MONOOXYGENASE 1"/>
    <property type="match status" value="1"/>
</dbReference>
<keyword evidence="5 12" id="KW-0812">Transmembrane</keyword>
<dbReference type="EMBL" id="LFTY01000002">
    <property type="protein sequence ID" value="KMW56514.1"/>
    <property type="molecule type" value="Genomic_DNA"/>
</dbReference>
<evidence type="ECO:0000259" key="13">
    <source>
        <dbReference type="Pfam" id="PF00487"/>
    </source>
</evidence>
<dbReference type="InterPro" id="IPR033885">
    <property type="entry name" value="AlkB/XylM"/>
</dbReference>
<reference evidence="14 15" key="1">
    <citation type="submission" date="2015-06" db="EMBL/GenBank/DDBJ databases">
        <title>Draft genome sequence of an Alphaproteobacteria species associated to the Mediterranean sponge Oscarella lobularis.</title>
        <authorList>
            <person name="Jourda C."/>
            <person name="Santini S."/>
            <person name="Claverie J.-M."/>
        </authorList>
    </citation>
    <scope>NUCLEOTIDE SEQUENCE [LARGE SCALE GENOMIC DNA]</scope>
    <source>
        <strain evidence="14">IGS</strain>
    </source>
</reference>
<evidence type="ECO:0000256" key="8">
    <source>
        <dbReference type="ARBA" id="ARBA00023002"/>
    </source>
</evidence>
<evidence type="ECO:0000313" key="14">
    <source>
        <dbReference type="EMBL" id="KMW56514.1"/>
    </source>
</evidence>
<name>A0A0J9E3U3_9RHOB</name>
<dbReference type="InterPro" id="IPR005804">
    <property type="entry name" value="FA_desaturase_dom"/>
</dbReference>
<dbReference type="GO" id="GO:0006629">
    <property type="term" value="P:lipid metabolic process"/>
    <property type="evidence" value="ECO:0007669"/>
    <property type="project" value="InterPro"/>
</dbReference>
<dbReference type="STRING" id="1675527.AIOL_001468"/>
<keyword evidence="4" id="KW-0997">Cell inner membrane</keyword>
<dbReference type="CDD" id="cd03512">
    <property type="entry name" value="Alkane-hydroxylase"/>
    <property type="match status" value="1"/>
</dbReference>
<keyword evidence="3" id="KW-1003">Cell membrane</keyword>
<evidence type="ECO:0000256" key="6">
    <source>
        <dbReference type="ARBA" id="ARBA00022723"/>
    </source>
</evidence>
<keyword evidence="6" id="KW-0479">Metal-binding</keyword>
<keyword evidence="8 14" id="KW-0560">Oxidoreductase</keyword>
<keyword evidence="9" id="KW-0408">Iron</keyword>
<dbReference type="GO" id="GO:0046872">
    <property type="term" value="F:metal ion binding"/>
    <property type="evidence" value="ECO:0007669"/>
    <property type="project" value="UniProtKB-KW"/>
</dbReference>
<evidence type="ECO:0000256" key="9">
    <source>
        <dbReference type="ARBA" id="ARBA00023004"/>
    </source>
</evidence>
<dbReference type="Pfam" id="PF00487">
    <property type="entry name" value="FA_desaturase"/>
    <property type="match status" value="1"/>
</dbReference>
<evidence type="ECO:0000256" key="3">
    <source>
        <dbReference type="ARBA" id="ARBA00022475"/>
    </source>
</evidence>
<evidence type="ECO:0000256" key="7">
    <source>
        <dbReference type="ARBA" id="ARBA00022989"/>
    </source>
</evidence>
<keyword evidence="15" id="KW-1185">Reference proteome</keyword>
<evidence type="ECO:0000256" key="4">
    <source>
        <dbReference type="ARBA" id="ARBA00022519"/>
    </source>
</evidence>
<dbReference type="EC" id="1.14.15.3" evidence="14"/>
<feature type="transmembrane region" description="Helical" evidence="12">
    <location>
        <begin position="198"/>
        <end position="231"/>
    </location>
</feature>
<evidence type="ECO:0000256" key="10">
    <source>
        <dbReference type="ARBA" id="ARBA00023033"/>
    </source>
</evidence>
<dbReference type="AlphaFoldDB" id="A0A0J9E3U3"/>
<gene>
    <name evidence="14" type="ORF">AIOL_001468</name>
</gene>
<organism evidence="14 15">
    <name type="scientific">Candidatus Rhodobacter oscarellae</name>
    <dbReference type="NCBI Taxonomy" id="1675527"/>
    <lineage>
        <taxon>Bacteria</taxon>
        <taxon>Pseudomonadati</taxon>
        <taxon>Pseudomonadota</taxon>
        <taxon>Alphaproteobacteria</taxon>
        <taxon>Rhodobacterales</taxon>
        <taxon>Rhodobacter group</taxon>
        <taxon>Rhodobacter</taxon>
    </lineage>
</organism>
<comment type="subcellular location">
    <subcellularLocation>
        <location evidence="1">Cell inner membrane</location>
        <topology evidence="1">Multi-pass membrane protein</topology>
    </subcellularLocation>
</comment>
<comment type="caution">
    <text evidence="14">The sequence shown here is derived from an EMBL/GenBank/DDBJ whole genome shotgun (WGS) entry which is preliminary data.</text>
</comment>
<protein>
    <submittedName>
        <fullName evidence="14">Alkane-1 monooxygenase</fullName>
        <ecNumber evidence="14">1.14.15.3</ecNumber>
    </submittedName>
</protein>
<evidence type="ECO:0000256" key="2">
    <source>
        <dbReference type="ARBA" id="ARBA00010823"/>
    </source>
</evidence>
<proteinExistence type="inferred from homology"/>
<dbReference type="PATRIC" id="fig|1675527.3.peg.1554"/>
<dbReference type="PANTHER" id="PTHR38674:SF1">
    <property type="entry name" value="ALKANE 1-MONOOXYGENASE 1"/>
    <property type="match status" value="1"/>
</dbReference>
<sequence>MLRSGAGFALASLTPVPLLVLGATLGGAWAWGALLYLTLFAFAMDELIAWADAPDSEFPAGDLLAAALAVAHFAVFGLVVWAFGRGIAPVQGAALFLGAGLFFGQISNANAHELIHRGSRVLHGLGKWVYISLLFGHHSSAHPLVHHRHVGTARDPNTARAGEGFYAFAARAWPAGFGAGLRAETARRGDAPAWRHPYALYLSGALGFMALAFLIGGWTGLAAFLGLALFAQSQLLVSDYVQHYGLVRREADGKPEPVGPEHSWNAPHVFTGHMMLHAPRHSAHHLHPARRFPELDVPDVQIAPLLPLSLPAMSFIALAPPLWRCIMDPRLAYWQSEPLGDPHGQPLAA</sequence>
<evidence type="ECO:0000256" key="5">
    <source>
        <dbReference type="ARBA" id="ARBA00022692"/>
    </source>
</evidence>
<evidence type="ECO:0000256" key="1">
    <source>
        <dbReference type="ARBA" id="ARBA00004429"/>
    </source>
</evidence>
<dbReference type="GO" id="GO:0004497">
    <property type="term" value="F:monooxygenase activity"/>
    <property type="evidence" value="ECO:0007669"/>
    <property type="project" value="UniProtKB-KW"/>
</dbReference>
<keyword evidence="11 12" id="KW-0472">Membrane</keyword>
<evidence type="ECO:0000256" key="12">
    <source>
        <dbReference type="SAM" id="Phobius"/>
    </source>
</evidence>
<keyword evidence="7 12" id="KW-1133">Transmembrane helix</keyword>
<feature type="transmembrane region" description="Helical" evidence="12">
    <location>
        <begin position="63"/>
        <end position="84"/>
    </location>
</feature>
<dbReference type="GO" id="GO:0005886">
    <property type="term" value="C:plasma membrane"/>
    <property type="evidence" value="ECO:0007669"/>
    <property type="project" value="UniProtKB-SubCell"/>
</dbReference>
<accession>A0A0J9E3U3</accession>
<feature type="transmembrane region" description="Helical" evidence="12">
    <location>
        <begin position="90"/>
        <end position="111"/>
    </location>
</feature>
<comment type="similarity">
    <text evidence="2">Belongs to the fatty acid desaturase type 1 family. AlkB subfamily.</text>
</comment>
<feature type="domain" description="Fatty acid desaturase" evidence="13">
    <location>
        <begin position="93"/>
        <end position="296"/>
    </location>
</feature>
<dbReference type="OrthoDB" id="4759734at2"/>